<dbReference type="PANTHER" id="PTHR12994">
    <property type="entry name" value="SECERNIN"/>
    <property type="match status" value="1"/>
</dbReference>
<dbReference type="GeneID" id="87107731"/>
<feature type="signal peptide" evidence="2">
    <location>
        <begin position="1"/>
        <end position="21"/>
    </location>
</feature>
<keyword evidence="1" id="KW-0378">Hydrolase</keyword>
<keyword evidence="4" id="KW-1185">Reference proteome</keyword>
<dbReference type="GO" id="GO:0006508">
    <property type="term" value="P:proteolysis"/>
    <property type="evidence" value="ECO:0007669"/>
    <property type="project" value="UniProtKB-KW"/>
</dbReference>
<proteinExistence type="inferred from homology"/>
<comment type="similarity">
    <text evidence="1">Belongs to the peptidase C69 family.</text>
</comment>
<accession>I2F6R1</accession>
<dbReference type="Pfam" id="PF03577">
    <property type="entry name" value="Peptidase_C69"/>
    <property type="match status" value="1"/>
</dbReference>
<dbReference type="STRING" id="660470.Theba_1971"/>
<dbReference type="PANTHER" id="PTHR12994:SF17">
    <property type="entry name" value="LD30995P"/>
    <property type="match status" value="1"/>
</dbReference>
<evidence type="ECO:0000313" key="4">
    <source>
        <dbReference type="Proteomes" id="UP000002881"/>
    </source>
</evidence>
<name>I2F6R1_9BACT</name>
<dbReference type="KEGG" id="mpg:Theba_1971"/>
<dbReference type="EMBL" id="CP003532">
    <property type="protein sequence ID" value="AFK07614.1"/>
    <property type="molecule type" value="Genomic_DNA"/>
</dbReference>
<reference evidence="3 4" key="1">
    <citation type="journal article" date="2012" name="Genome Biol. Evol.">
        <title>Genome Sequence of the Mesophilic Thermotogales Bacterium Mesotoga prima MesG1.Ag.4.2 Reveals the Largest Thermotogales Genome To Date.</title>
        <authorList>
            <person name="Zhaxybayeva O."/>
            <person name="Swithers K.S."/>
            <person name="Foght J."/>
            <person name="Green A.G."/>
            <person name="Bruce D."/>
            <person name="Detter C."/>
            <person name="Han S."/>
            <person name="Teshima H."/>
            <person name="Han J."/>
            <person name="Woyke T."/>
            <person name="Pitluck S."/>
            <person name="Nolan M."/>
            <person name="Ivanova N."/>
            <person name="Pati A."/>
            <person name="Land M.L."/>
            <person name="Dlutek M."/>
            <person name="Doolittle W.F."/>
            <person name="Noll K.M."/>
            <person name="Nesbo C.L."/>
        </authorList>
    </citation>
    <scope>NUCLEOTIDE SEQUENCE [LARGE SCALE GENOMIC DNA]</scope>
    <source>
        <strain evidence="4">mesG1.Ag.4.2</strain>
    </source>
</reference>
<dbReference type="Proteomes" id="UP000002881">
    <property type="component" value="Chromosome"/>
</dbReference>
<evidence type="ECO:0000313" key="3">
    <source>
        <dbReference type="EMBL" id="AFK07614.1"/>
    </source>
</evidence>
<dbReference type="GO" id="GO:0070004">
    <property type="term" value="F:cysteine-type exopeptidase activity"/>
    <property type="evidence" value="ECO:0007669"/>
    <property type="project" value="InterPro"/>
</dbReference>
<dbReference type="EC" id="3.4.-.-" evidence="1"/>
<dbReference type="RefSeq" id="WP_014731406.1">
    <property type="nucleotide sequence ID" value="NC_017934.1"/>
</dbReference>
<comment type="catalytic activity">
    <reaction evidence="1">
        <text>an L-aminoacyl-L-amino acid + H2O = 2 an L-alpha-amino acid</text>
        <dbReference type="Rhea" id="RHEA:48940"/>
        <dbReference type="ChEBI" id="CHEBI:15377"/>
        <dbReference type="ChEBI" id="CHEBI:59869"/>
        <dbReference type="ChEBI" id="CHEBI:77460"/>
    </reaction>
</comment>
<protein>
    <recommendedName>
        <fullName evidence="1">Dipeptidase</fullName>
        <ecNumber evidence="1">3.4.-.-</ecNumber>
    </recommendedName>
</protein>
<sequence precursor="true">MKKLLLTAILIVSLFYVSAVACTDILAAKQATLDGSVITSHTCDGRYDSRLVVVPAMDHEEGAMAPVYEWIVYADRMDLVKLGEIPQVAHTYQYFNVAYPMANEHQLIIGETTLGGARETANSDKAIMTIEQLEIFALQRTTNARDAIKLIGALAEEYGYRESCWLGECITISDPNEVWVFEVYGTGPLWEPGMGPGAVWAAQRVPDDHITTVVNYSMIGEIDLETNRPPNVSAGDFMISEDYVQVATDLGLYDPASGEPFVWKYIFGDIEGTKSDRLWRVFSVLNPSGNWSLDNTWEYPFSVKPDEKVSVYDIIELYRDVSEGTPYDMGDNEAWYYESGGEMVKSPLASSEPNTPMRNLLGIPYTRTIAKNGCSYYFVSQARDWMPDKIGGLLWFGLDNPRKGAWIPVYVGTLPNTLPESWVTLNRDELDRSCSYWAFDLVDKISNQRLGALMPLIEEVRVPFQTEMFEEQRDLDEMAMTLYEDNPELVLRLLSSYTARKMREAEELWYDLSEVLLTKID</sequence>
<keyword evidence="1" id="KW-0645">Protease</keyword>
<dbReference type="GO" id="GO:0016805">
    <property type="term" value="F:dipeptidase activity"/>
    <property type="evidence" value="ECO:0007669"/>
    <property type="project" value="UniProtKB-KW"/>
</dbReference>
<dbReference type="PROSITE" id="PS51257">
    <property type="entry name" value="PROKAR_LIPOPROTEIN"/>
    <property type="match status" value="1"/>
</dbReference>
<keyword evidence="1" id="KW-0224">Dipeptidase</keyword>
<dbReference type="HOGENOM" id="CLU_014823_3_0_0"/>
<keyword evidence="2" id="KW-0732">Signal</keyword>
<evidence type="ECO:0000256" key="1">
    <source>
        <dbReference type="RuleBase" id="RU364089"/>
    </source>
</evidence>
<dbReference type="InterPro" id="IPR005322">
    <property type="entry name" value="Peptidase_C69"/>
</dbReference>
<gene>
    <name evidence="3" type="ORF">Theba_1971</name>
</gene>
<organism evidence="3 4">
    <name type="scientific">Mesotoga prima MesG1.Ag.4.2</name>
    <dbReference type="NCBI Taxonomy" id="660470"/>
    <lineage>
        <taxon>Bacteria</taxon>
        <taxon>Thermotogati</taxon>
        <taxon>Thermotogota</taxon>
        <taxon>Thermotogae</taxon>
        <taxon>Kosmotogales</taxon>
        <taxon>Kosmotogaceae</taxon>
        <taxon>Mesotoga</taxon>
    </lineage>
</organism>
<evidence type="ECO:0000256" key="2">
    <source>
        <dbReference type="SAM" id="SignalP"/>
    </source>
</evidence>
<feature type="chain" id="PRO_5003657791" description="Dipeptidase" evidence="2">
    <location>
        <begin position="22"/>
        <end position="521"/>
    </location>
</feature>
<dbReference type="eggNOG" id="COG4690">
    <property type="taxonomic scope" value="Bacteria"/>
</dbReference>
<dbReference type="AlphaFoldDB" id="I2F6R1"/>